<dbReference type="Gene3D" id="1.10.3730.20">
    <property type="match status" value="1"/>
</dbReference>
<keyword evidence="3 5" id="KW-1133">Transmembrane helix</keyword>
<name>A0A0K6IL31_9GAMM</name>
<evidence type="ECO:0000256" key="1">
    <source>
        <dbReference type="ARBA" id="ARBA00004141"/>
    </source>
</evidence>
<comment type="subcellular location">
    <subcellularLocation>
        <location evidence="1">Membrane</location>
        <topology evidence="1">Multi-pass membrane protein</topology>
    </subcellularLocation>
</comment>
<reference evidence="8" key="1">
    <citation type="submission" date="2015-08" db="EMBL/GenBank/DDBJ databases">
        <authorList>
            <person name="Varghese N."/>
        </authorList>
    </citation>
    <scope>NUCLEOTIDE SEQUENCE [LARGE SCALE GENOMIC DNA]</scope>
    <source>
        <strain evidence="8">JCM 18476</strain>
    </source>
</reference>
<evidence type="ECO:0000256" key="2">
    <source>
        <dbReference type="ARBA" id="ARBA00022692"/>
    </source>
</evidence>
<feature type="transmembrane region" description="Helical" evidence="5">
    <location>
        <begin position="206"/>
        <end position="225"/>
    </location>
</feature>
<dbReference type="RefSeq" id="WP_055462740.1">
    <property type="nucleotide sequence ID" value="NZ_CYHG01000004.1"/>
</dbReference>
<dbReference type="Pfam" id="PF00892">
    <property type="entry name" value="EamA"/>
    <property type="match status" value="2"/>
</dbReference>
<sequence length="295" mass="31602">MASLLSLFVLAALWGSSFLFMRIAANPLGPALMIEARIVLAALTLLIIALLLRKRLAFFSHPKHYFILGLFSTALPFVLIAYAAQTLNASTLSILNSTAPIWGALISVVWGGNRLTKKFIMGLALGVLGVFVLVGKEARLVGWDAALPMLCSVSAAFCYGIATNYTKIAPKVSSFNNAHGSMWGAALLLLPFALLMPAREPLTWEIGLPVIMLGVFCTGVAYILYFRLIDDIGAASALSVTFLVPVFGILWGHLFLGEPVGWNTLIGTLLVLSGTSWVTGFSVTQLIKNARSDGV</sequence>
<evidence type="ECO:0000256" key="3">
    <source>
        <dbReference type="ARBA" id="ARBA00022989"/>
    </source>
</evidence>
<feature type="transmembrane region" description="Helical" evidence="5">
    <location>
        <begin position="64"/>
        <end position="84"/>
    </location>
</feature>
<feature type="domain" description="EamA" evidence="6">
    <location>
        <begin position="149"/>
        <end position="278"/>
    </location>
</feature>
<gene>
    <name evidence="7" type="ORF">Ga0061065_104220</name>
</gene>
<feature type="transmembrane region" description="Helical" evidence="5">
    <location>
        <begin position="174"/>
        <end position="194"/>
    </location>
</feature>
<keyword evidence="4 5" id="KW-0472">Membrane</keyword>
<feature type="transmembrane region" description="Helical" evidence="5">
    <location>
        <begin position="141"/>
        <end position="162"/>
    </location>
</feature>
<dbReference type="STRING" id="1137284.GCA_001418205_01640"/>
<keyword evidence="8" id="KW-1185">Reference proteome</keyword>
<dbReference type="PANTHER" id="PTHR32322">
    <property type="entry name" value="INNER MEMBRANE TRANSPORTER"/>
    <property type="match status" value="1"/>
</dbReference>
<feature type="transmembrane region" description="Helical" evidence="5">
    <location>
        <begin position="119"/>
        <end position="135"/>
    </location>
</feature>
<dbReference type="Proteomes" id="UP000182769">
    <property type="component" value="Unassembled WGS sequence"/>
</dbReference>
<keyword evidence="2 5" id="KW-0812">Transmembrane</keyword>
<protein>
    <submittedName>
        <fullName evidence="7">Permease of the drug/metabolite transporter (DMT) superfamily</fullName>
    </submittedName>
</protein>
<dbReference type="InterPro" id="IPR000620">
    <property type="entry name" value="EamA_dom"/>
</dbReference>
<dbReference type="OrthoDB" id="9810556at2"/>
<evidence type="ECO:0000259" key="6">
    <source>
        <dbReference type="Pfam" id="PF00892"/>
    </source>
</evidence>
<dbReference type="PANTHER" id="PTHR32322:SF9">
    <property type="entry name" value="AMINO-ACID METABOLITE EFFLUX PUMP-RELATED"/>
    <property type="match status" value="1"/>
</dbReference>
<dbReference type="InterPro" id="IPR037185">
    <property type="entry name" value="EmrE-like"/>
</dbReference>
<organism evidence="7 8">
    <name type="scientific">Marinomonas fungiae</name>
    <dbReference type="NCBI Taxonomy" id="1137284"/>
    <lineage>
        <taxon>Bacteria</taxon>
        <taxon>Pseudomonadati</taxon>
        <taxon>Pseudomonadota</taxon>
        <taxon>Gammaproteobacteria</taxon>
        <taxon>Oceanospirillales</taxon>
        <taxon>Oceanospirillaceae</taxon>
        <taxon>Marinomonas</taxon>
    </lineage>
</organism>
<accession>A0A0K6IL31</accession>
<dbReference type="SUPFAM" id="SSF103481">
    <property type="entry name" value="Multidrug resistance efflux transporter EmrE"/>
    <property type="match status" value="2"/>
</dbReference>
<evidence type="ECO:0000313" key="7">
    <source>
        <dbReference type="EMBL" id="CUB03789.1"/>
    </source>
</evidence>
<feature type="transmembrane region" description="Helical" evidence="5">
    <location>
        <begin position="260"/>
        <end position="283"/>
    </location>
</feature>
<feature type="transmembrane region" description="Helical" evidence="5">
    <location>
        <begin position="90"/>
        <end position="112"/>
    </location>
</feature>
<evidence type="ECO:0000256" key="4">
    <source>
        <dbReference type="ARBA" id="ARBA00023136"/>
    </source>
</evidence>
<feature type="domain" description="EamA" evidence="6">
    <location>
        <begin position="4"/>
        <end position="134"/>
    </location>
</feature>
<dbReference type="InterPro" id="IPR050638">
    <property type="entry name" value="AA-Vitamin_Transporters"/>
</dbReference>
<feature type="transmembrane region" description="Helical" evidence="5">
    <location>
        <begin position="232"/>
        <end position="254"/>
    </location>
</feature>
<evidence type="ECO:0000313" key="8">
    <source>
        <dbReference type="Proteomes" id="UP000182769"/>
    </source>
</evidence>
<proteinExistence type="predicted"/>
<dbReference type="GO" id="GO:0016020">
    <property type="term" value="C:membrane"/>
    <property type="evidence" value="ECO:0007669"/>
    <property type="project" value="UniProtKB-SubCell"/>
</dbReference>
<dbReference type="AlphaFoldDB" id="A0A0K6IL31"/>
<dbReference type="EMBL" id="CYHG01000004">
    <property type="protein sequence ID" value="CUB03789.1"/>
    <property type="molecule type" value="Genomic_DNA"/>
</dbReference>
<evidence type="ECO:0000256" key="5">
    <source>
        <dbReference type="SAM" id="Phobius"/>
    </source>
</evidence>
<feature type="transmembrane region" description="Helical" evidence="5">
    <location>
        <begin position="34"/>
        <end position="52"/>
    </location>
</feature>